<dbReference type="Proteomes" id="UP001162098">
    <property type="component" value="Segment"/>
</dbReference>
<dbReference type="SUPFAM" id="SSF81383">
    <property type="entry name" value="F-box domain"/>
    <property type="match status" value="1"/>
</dbReference>
<evidence type="ECO:0000259" key="1">
    <source>
        <dbReference type="Pfam" id="PF00646"/>
    </source>
</evidence>
<dbReference type="InterPro" id="IPR001810">
    <property type="entry name" value="F-box_dom"/>
</dbReference>
<evidence type="ECO:0000313" key="3">
    <source>
        <dbReference type="Proteomes" id="UP001162098"/>
    </source>
</evidence>
<protein>
    <recommendedName>
        <fullName evidence="1">F-box domain-containing protein</fullName>
    </recommendedName>
</protein>
<dbReference type="KEGG" id="vg:80543481"/>
<organism evidence="2 3">
    <name type="scientific">Medusavirus stheno T3</name>
    <dbReference type="NCBI Taxonomy" id="3069717"/>
    <lineage>
        <taxon>Viruses</taxon>
        <taxon>Varidnaviria</taxon>
        <taxon>Bamfordvirae</taxon>
        <taxon>Nucleocytoviricota</taxon>
        <taxon>Megaviricetes</taxon>
        <taxon>Mamonoviridae</taxon>
        <taxon>Medusavirus</taxon>
        <taxon>Medusavirus sthenus</taxon>
    </lineage>
</organism>
<dbReference type="Pfam" id="PF00646">
    <property type="entry name" value="F-box"/>
    <property type="match status" value="1"/>
</dbReference>
<dbReference type="EMBL" id="MW018138">
    <property type="protein sequence ID" value="QPB44285.1"/>
    <property type="molecule type" value="Genomic_DNA"/>
</dbReference>
<dbReference type="InterPro" id="IPR036047">
    <property type="entry name" value="F-box-like_dom_sf"/>
</dbReference>
<keyword evidence="3" id="KW-1185">Reference proteome</keyword>
<reference evidence="2 3" key="1">
    <citation type="submission" date="2020-09" db="EMBL/GenBank/DDBJ databases">
        <authorList>
            <person name="Zhang R."/>
            <person name="Garcia K."/>
            <person name="Ogata H."/>
        </authorList>
    </citation>
    <scope>NUCLEOTIDE SEQUENCE [LARGE SCALE GENOMIC DNA]</scope>
    <source>
        <strain evidence="3">stheno</strain>
    </source>
</reference>
<accession>A0A7S7YEI4</accession>
<name>A0A7S7YEI4_9VIRU</name>
<evidence type="ECO:0000313" key="2">
    <source>
        <dbReference type="EMBL" id="QPB44285.1"/>
    </source>
</evidence>
<proteinExistence type="predicted"/>
<feature type="domain" description="F-box" evidence="1">
    <location>
        <begin position="6"/>
        <end position="40"/>
    </location>
</feature>
<sequence length="283" mass="31802">MATFPILDLPCEMVLHIVDRVRIVDLPALARTCSALRDAVVGDGTLDIAIGLSRYTTARRTDWSFDHAAAKRCLQRATLAGLRSMLRLREFEPRRPMPVGRFNVVLCDDDSRSRRDTMRRVVDAVVDFSKYGIIQQLSPDAQRSGCAMMPELYVSTYVTPGHLVSQLETIEERAVSIVGKTKLVIVDGLVGSVSLRYERALAMINTWFLTGECDVILGVIQEPSPERLQQSHCQLADFVCTVGKHGVAVNRAAPKREEETSDYIPYLEPMRRWDKAFTKNRCS</sequence>